<evidence type="ECO:0000313" key="4">
    <source>
        <dbReference type="Proteomes" id="UP001056707"/>
    </source>
</evidence>
<dbReference type="RefSeq" id="WP_252750435.1">
    <property type="nucleotide sequence ID" value="NZ_CP097116.1"/>
</dbReference>
<dbReference type="EMBL" id="CP097116">
    <property type="protein sequence ID" value="USS85540.1"/>
    <property type="molecule type" value="Genomic_DNA"/>
</dbReference>
<reference evidence="3" key="1">
    <citation type="submission" date="2022-05" db="EMBL/GenBank/DDBJ databases">
        <authorList>
            <person name="Oliphant S.A."/>
            <person name="Watson-Haigh N.S."/>
            <person name="Sumby K.M."/>
            <person name="Gardner J.M."/>
            <person name="Jiranek V."/>
        </authorList>
    </citation>
    <scope>NUCLEOTIDE SEQUENCE</scope>
    <source>
        <strain evidence="3">KI16_H9</strain>
    </source>
</reference>
<evidence type="ECO:0000259" key="2">
    <source>
        <dbReference type="Pfam" id="PF25164"/>
    </source>
</evidence>
<protein>
    <recommendedName>
        <fullName evidence="5">Competence protein</fullName>
    </recommendedName>
</protein>
<dbReference type="InterPro" id="IPR057253">
    <property type="entry name" value="CoiA-like_N"/>
</dbReference>
<feature type="domain" description="Competence protein CoiA nuclease-like" evidence="1">
    <location>
        <begin position="60"/>
        <end position="198"/>
    </location>
</feature>
<dbReference type="Proteomes" id="UP001056707">
    <property type="component" value="Chromosome"/>
</dbReference>
<name>A0ABY5BQK5_9LACO</name>
<dbReference type="InterPro" id="IPR010330">
    <property type="entry name" value="CoiA_nuc"/>
</dbReference>
<sequence length="359" mass="41767">MLIVLIALQNGHRVLATQATSGSNYVCPGCQTPVILKRGRIKIAHFAHRTGQACLGGAPETIEHLQGKLCLWHQGGHRTRAVLEWYLPTIKQRPDVFLPPGNALEFQCSPISLTRLTERVQGYRQCAIHSEWILGRAYWQRRPEASSVLKFVAYRRTIGYYLVFLLVHEQRFVLRYHLSWVDQRLTFQERQFTTWDALTTFWEQSQAVAWHNPSLSAVNRWIGRQLGWKRSPWLIIQSRCYQAHHLLQGCPIACHYPRRVPPFQTYNWWLSWRVECVLALEQHPLDLTVVVDQLARAVQVPLVKAPRPVLEAMVLAFIGVLQHQQVIRWQGTQVKQLRPITWFGNEQQKERAIKAKEKD</sequence>
<accession>A0ABY5BQK5</accession>
<evidence type="ECO:0008006" key="5">
    <source>
        <dbReference type="Google" id="ProtNLM"/>
    </source>
</evidence>
<proteinExistence type="predicted"/>
<organism evidence="3 4">
    <name type="scientific">Fructilactobacillus myrtifloralis</name>
    <dbReference type="NCBI Taxonomy" id="2940301"/>
    <lineage>
        <taxon>Bacteria</taxon>
        <taxon>Bacillati</taxon>
        <taxon>Bacillota</taxon>
        <taxon>Bacilli</taxon>
        <taxon>Lactobacillales</taxon>
        <taxon>Lactobacillaceae</taxon>
        <taxon>Fructilactobacillus</taxon>
    </lineage>
</organism>
<gene>
    <name evidence="3" type="ORF">M3M35_02420</name>
</gene>
<evidence type="ECO:0000313" key="3">
    <source>
        <dbReference type="EMBL" id="USS85540.1"/>
    </source>
</evidence>
<evidence type="ECO:0000259" key="1">
    <source>
        <dbReference type="Pfam" id="PF06054"/>
    </source>
</evidence>
<feature type="domain" description="Competence protein CoiA-like N-terminal" evidence="2">
    <location>
        <begin position="17"/>
        <end position="54"/>
    </location>
</feature>
<dbReference type="Pfam" id="PF25164">
    <property type="entry name" value="CoiA_N"/>
    <property type="match status" value="1"/>
</dbReference>
<dbReference type="Pfam" id="PF06054">
    <property type="entry name" value="CoiA_nuc"/>
    <property type="match status" value="1"/>
</dbReference>
<keyword evidence="4" id="KW-1185">Reference proteome</keyword>